<gene>
    <name evidence="2" type="ORF">ETSY2_40070</name>
</gene>
<accession>W4LPY4</accession>
<reference evidence="2 3" key="1">
    <citation type="journal article" date="2014" name="Nature">
        <title>An environmental bacterial taxon with a large and distinct metabolic repertoire.</title>
        <authorList>
            <person name="Wilson M.C."/>
            <person name="Mori T."/>
            <person name="Ruckert C."/>
            <person name="Uria A.R."/>
            <person name="Helf M.J."/>
            <person name="Takada K."/>
            <person name="Gernert C."/>
            <person name="Steffens U.A."/>
            <person name="Heycke N."/>
            <person name="Schmitt S."/>
            <person name="Rinke C."/>
            <person name="Helfrich E.J."/>
            <person name="Brachmann A.O."/>
            <person name="Gurgui C."/>
            <person name="Wakimoto T."/>
            <person name="Kracht M."/>
            <person name="Crusemann M."/>
            <person name="Hentschel U."/>
            <person name="Abe I."/>
            <person name="Matsunaga S."/>
            <person name="Kalinowski J."/>
            <person name="Takeyama H."/>
            <person name="Piel J."/>
        </authorList>
    </citation>
    <scope>NUCLEOTIDE SEQUENCE [LARGE SCALE GENOMIC DNA]</scope>
    <source>
        <strain evidence="3">TSY2</strain>
    </source>
</reference>
<proteinExistence type="predicted"/>
<evidence type="ECO:0000313" key="3">
    <source>
        <dbReference type="Proteomes" id="UP000019140"/>
    </source>
</evidence>
<protein>
    <submittedName>
        <fullName evidence="2">Uncharacterized protein</fullName>
    </submittedName>
</protein>
<evidence type="ECO:0000256" key="1">
    <source>
        <dbReference type="SAM" id="Coils"/>
    </source>
</evidence>
<keyword evidence="1" id="KW-0175">Coiled coil</keyword>
<organism evidence="2 3">
    <name type="scientific">Candidatus Entotheonella gemina</name>
    <dbReference type="NCBI Taxonomy" id="1429439"/>
    <lineage>
        <taxon>Bacteria</taxon>
        <taxon>Pseudomonadati</taxon>
        <taxon>Nitrospinota/Tectimicrobiota group</taxon>
        <taxon>Candidatus Tectimicrobiota</taxon>
        <taxon>Candidatus Entotheonellia</taxon>
        <taxon>Candidatus Entotheonellales</taxon>
        <taxon>Candidatus Entotheonellaceae</taxon>
        <taxon>Candidatus Entotheonella</taxon>
    </lineage>
</organism>
<name>W4LPY4_9BACT</name>
<comment type="caution">
    <text evidence="2">The sequence shown here is derived from an EMBL/GenBank/DDBJ whole genome shotgun (WGS) entry which is preliminary data.</text>
</comment>
<dbReference type="AlphaFoldDB" id="W4LPY4"/>
<feature type="coiled-coil region" evidence="1">
    <location>
        <begin position="4"/>
        <end position="31"/>
    </location>
</feature>
<evidence type="ECO:0000313" key="2">
    <source>
        <dbReference type="EMBL" id="ETW99914.1"/>
    </source>
</evidence>
<keyword evidence="3" id="KW-1185">Reference proteome</keyword>
<dbReference type="HOGENOM" id="CLU_2367626_0_0_7"/>
<dbReference type="EMBL" id="AZHX01001782">
    <property type="protein sequence ID" value="ETW99914.1"/>
    <property type="molecule type" value="Genomic_DNA"/>
</dbReference>
<dbReference type="Proteomes" id="UP000019140">
    <property type="component" value="Unassembled WGS sequence"/>
</dbReference>
<sequence length="95" mass="10682">MSDSQESELQLERLRQQIESLTTDAEVLVDRLSQNLMAIHVASETLLIALGQGESISPQELLESLNLIKSQSENAIDRLRDARRRLGWDPGQLGR</sequence>